<dbReference type="EMBL" id="WWNE01000018">
    <property type="protein sequence ID" value="NBG67397.1"/>
    <property type="molecule type" value="Genomic_DNA"/>
</dbReference>
<gene>
    <name evidence="1" type="ORF">GQN54_14815</name>
</gene>
<dbReference type="Pfam" id="PF16148">
    <property type="entry name" value="DUF4856"/>
    <property type="match status" value="1"/>
</dbReference>
<evidence type="ECO:0000313" key="2">
    <source>
        <dbReference type="Proteomes" id="UP000470771"/>
    </source>
</evidence>
<dbReference type="Proteomes" id="UP000470771">
    <property type="component" value="Unassembled WGS sequence"/>
</dbReference>
<dbReference type="AlphaFoldDB" id="A0A6N9NQP6"/>
<reference evidence="1 2" key="1">
    <citation type="submission" date="2019-12" db="EMBL/GenBank/DDBJ databases">
        <authorList>
            <person name="Zhao J."/>
        </authorList>
    </citation>
    <scope>NUCLEOTIDE SEQUENCE [LARGE SCALE GENOMIC DNA]</scope>
    <source>
        <strain evidence="1 2">S-15</strain>
    </source>
</reference>
<sequence length="380" mass="41636">MNPRFNFKQLIFPALIAATLTACDSDDDQVTPDISVPTPATYEFSRNGASSVSYSGQTDRLNQLVEMKAVLKTGDNGSLVAESTLLDMFENTNNNGNGNFSFTSTKQLADKTFAPDVSFYKSLFAEVELASTNGANNITASNGTAGLLQRSNGNTILVSDSGFEFTQVFEKGMMGSLIMYQISNVYTTDEKIGNSVDNTNLEEGSNYTKMEHHMDEAFGYYGAPVNFSSAYDGSESPKFWAAYSEELNANTGSIDAIMNAYKTARQAIVMKQYTERNAQIQVLNESLERLAAAAAVHYVNSALNATTDGDRMHVLSELVGFAKALKFGHPNYRKITLQEVEQLIENNIGKNLWNVTTNGLNNLKTEISGRYNLNAVKDIL</sequence>
<dbReference type="InterPro" id="IPR032331">
    <property type="entry name" value="DUF4856"/>
</dbReference>
<keyword evidence="2" id="KW-1185">Reference proteome</keyword>
<comment type="caution">
    <text evidence="1">The sequence shown here is derived from an EMBL/GenBank/DDBJ whole genome shotgun (WGS) entry which is preliminary data.</text>
</comment>
<dbReference type="RefSeq" id="WP_160634344.1">
    <property type="nucleotide sequence ID" value="NZ_WWNE01000018.1"/>
</dbReference>
<dbReference type="PROSITE" id="PS51257">
    <property type="entry name" value="PROKAR_LIPOPROTEIN"/>
    <property type="match status" value="1"/>
</dbReference>
<evidence type="ECO:0000313" key="1">
    <source>
        <dbReference type="EMBL" id="NBG67397.1"/>
    </source>
</evidence>
<proteinExistence type="predicted"/>
<protein>
    <submittedName>
        <fullName evidence="1">DUF4856 domain-containing protein</fullName>
    </submittedName>
</protein>
<organism evidence="1 2">
    <name type="scientific">Acidiluteibacter ferrifornacis</name>
    <dbReference type="NCBI Taxonomy" id="2692424"/>
    <lineage>
        <taxon>Bacteria</taxon>
        <taxon>Pseudomonadati</taxon>
        <taxon>Bacteroidota</taxon>
        <taxon>Flavobacteriia</taxon>
        <taxon>Flavobacteriales</taxon>
        <taxon>Cryomorphaceae</taxon>
        <taxon>Acidiluteibacter</taxon>
    </lineage>
</organism>
<accession>A0A6N9NQP6</accession>
<name>A0A6N9NQP6_9FLAO</name>